<gene>
    <name evidence="1" type="ORF">H8E80_00840</name>
</gene>
<dbReference type="AlphaFoldDB" id="A0A8J6T5Q9"/>
<reference evidence="1 2" key="1">
    <citation type="submission" date="2020-08" db="EMBL/GenBank/DDBJ databases">
        <title>Bridging the membrane lipid divide: bacteria of the FCB group superphylum have the potential to synthesize archaeal ether lipids.</title>
        <authorList>
            <person name="Villanueva L."/>
            <person name="Von Meijenfeldt F.A.B."/>
            <person name="Westbye A.B."/>
            <person name="Yadav S."/>
            <person name="Hopmans E.C."/>
            <person name="Dutilh B.E."/>
            <person name="Sinninghe Damste J.S."/>
        </authorList>
    </citation>
    <scope>NUCLEOTIDE SEQUENCE [LARGE SCALE GENOMIC DNA]</scope>
    <source>
        <strain evidence="1">NIOZ-UU82</strain>
    </source>
</reference>
<organism evidence="1 2">
    <name type="scientific">Candidatus Desulfaltia bathyphila</name>
    <dbReference type="NCBI Taxonomy" id="2841697"/>
    <lineage>
        <taxon>Bacteria</taxon>
        <taxon>Pseudomonadati</taxon>
        <taxon>Thermodesulfobacteriota</taxon>
        <taxon>Desulfobacteria</taxon>
        <taxon>Desulfobacterales</taxon>
        <taxon>Desulfobacterales incertae sedis</taxon>
        <taxon>Candidatus Desulfaltia</taxon>
    </lineage>
</organism>
<proteinExistence type="predicted"/>
<evidence type="ECO:0000313" key="1">
    <source>
        <dbReference type="EMBL" id="MBC8198582.1"/>
    </source>
</evidence>
<accession>A0A8J6T5Q9</accession>
<name>A0A8J6T5Q9_9BACT</name>
<evidence type="ECO:0000313" key="2">
    <source>
        <dbReference type="Proteomes" id="UP000603545"/>
    </source>
</evidence>
<dbReference type="EMBL" id="JACNLL010000010">
    <property type="protein sequence ID" value="MBC8198582.1"/>
    <property type="molecule type" value="Genomic_DNA"/>
</dbReference>
<comment type="caution">
    <text evidence="1">The sequence shown here is derived from an EMBL/GenBank/DDBJ whole genome shotgun (WGS) entry which is preliminary data.</text>
</comment>
<sequence length="156" mass="18208">MKQKYLILKNNEKNELIIREFLEINKEMFSLVCEETYDNNDIESAIAKDRKELVSILRTNNMFPVWLYADKLAESIISMYGTEYKEPIKLLFDDAISFSRIVEDIADLEEVVDKIPDEDELLEDDFDDHKPLKTNCSIKVADDEPDDDMADSEETN</sequence>
<protein>
    <submittedName>
        <fullName evidence="1">Uncharacterized protein</fullName>
    </submittedName>
</protein>
<dbReference type="Proteomes" id="UP000603545">
    <property type="component" value="Unassembled WGS sequence"/>
</dbReference>